<dbReference type="RefSeq" id="WP_091699788.1">
    <property type="nucleotide sequence ID" value="NZ_FOAK01000012.1"/>
</dbReference>
<evidence type="ECO:0000313" key="1">
    <source>
        <dbReference type="EMBL" id="SEL22730.1"/>
    </source>
</evidence>
<reference evidence="1 2" key="1">
    <citation type="submission" date="2016-10" db="EMBL/GenBank/DDBJ databases">
        <authorList>
            <person name="de Groot N.N."/>
        </authorList>
    </citation>
    <scope>NUCLEOTIDE SEQUENCE [LARGE SCALE GENOMIC DNA]</scope>
    <source>
        <strain evidence="1 2">DSM 11978</strain>
    </source>
</reference>
<dbReference type="Proteomes" id="UP000199506">
    <property type="component" value="Unassembled WGS sequence"/>
</dbReference>
<dbReference type="OrthoDB" id="379250at2157"/>
<name>A0A1H7NGS5_9EURY</name>
<dbReference type="AlphaFoldDB" id="A0A1H7NGS5"/>
<dbReference type="EMBL" id="FOAK01000012">
    <property type="protein sequence ID" value="SEL22730.1"/>
    <property type="molecule type" value="Genomic_DNA"/>
</dbReference>
<accession>A0A1H7NGS5</accession>
<protein>
    <submittedName>
        <fullName evidence="1">Uncharacterized protein</fullName>
    </submittedName>
</protein>
<evidence type="ECO:0000313" key="2">
    <source>
        <dbReference type="Proteomes" id="UP000199506"/>
    </source>
</evidence>
<proteinExistence type="predicted"/>
<gene>
    <name evidence="1" type="ORF">SAMN05216439_0208</name>
</gene>
<sequence>MEYSRFTKLNLELIKNLPSDMQSELIHLEDVIPDDIMATIYFHDSVYKKERHDFLNHRPDLLQEMYQLRHQKRKACENDDFINVETDLNIQFIKKYPQFKQLIECIEYWDESLKVIKTVHIDQYLAEN</sequence>
<organism evidence="1 2">
    <name type="scientific">Methanobrevibacter gottschalkii</name>
    <dbReference type="NCBI Taxonomy" id="190974"/>
    <lineage>
        <taxon>Archaea</taxon>
        <taxon>Methanobacteriati</taxon>
        <taxon>Methanobacteriota</taxon>
        <taxon>Methanomada group</taxon>
        <taxon>Methanobacteria</taxon>
        <taxon>Methanobacteriales</taxon>
        <taxon>Methanobacteriaceae</taxon>
        <taxon>Methanobrevibacter</taxon>
    </lineage>
</organism>